<dbReference type="SUPFAM" id="SSF53807">
    <property type="entry name" value="Helical backbone' metal receptor"/>
    <property type="match status" value="1"/>
</dbReference>
<dbReference type="Pfam" id="PF01497">
    <property type="entry name" value="Peripla_BP_2"/>
    <property type="match status" value="1"/>
</dbReference>
<dbReference type="NCBIfam" id="NF038402">
    <property type="entry name" value="TroA_like"/>
    <property type="match status" value="1"/>
</dbReference>
<dbReference type="InterPro" id="IPR054828">
    <property type="entry name" value="Vit_B12_bind_prot"/>
</dbReference>
<comment type="similarity">
    <text evidence="1">Belongs to the bacterial solute-binding protein 8 family.</text>
</comment>
<feature type="chain" id="PRO_5044264182" evidence="3">
    <location>
        <begin position="32"/>
        <end position="318"/>
    </location>
</feature>
<sequence>MRNKRSMILKRKILPLLTALILIFAFSSCNKNNKNGPTDGAGDNNNGYSVTLKDSYDREVNLDKEPERIVSVAPNITEIIFALGKQDKLVGRTDFCDYPEEAKNIESIGNIDQPNVEKIVELQPDVVIASSIFTKEMLQKLEEANIKVAIFQAEKDFEGVYNMIEKIGLLLNAREEAKNVVTEMKEKIEFVKSKVDGLEKPSVYYVLGYGEFGDYTAGRDTFISRMIGMAGGKNAADDVEGWKYNIESLLEKDPDILICSKYYDTKEGIKNTDGYKELSAVKNGKLFEIDNNMLDRQGPRIADGVLELAKIIHPEVFK</sequence>
<dbReference type="EMBL" id="PDBW01000001">
    <property type="protein sequence ID" value="PFH03719.1"/>
    <property type="molecule type" value="Genomic_DNA"/>
</dbReference>
<dbReference type="PANTHER" id="PTHR30535:SF34">
    <property type="entry name" value="MOLYBDATE-BINDING PROTEIN MOLA"/>
    <property type="match status" value="1"/>
</dbReference>
<organism evidence="5 6">
    <name type="scientific">Acetivibrio thermocellus AD2</name>
    <dbReference type="NCBI Taxonomy" id="1138384"/>
    <lineage>
        <taxon>Bacteria</taxon>
        <taxon>Bacillati</taxon>
        <taxon>Bacillota</taxon>
        <taxon>Clostridia</taxon>
        <taxon>Eubacteriales</taxon>
        <taxon>Oscillospiraceae</taxon>
        <taxon>Acetivibrio</taxon>
    </lineage>
</organism>
<dbReference type="InterPro" id="IPR002491">
    <property type="entry name" value="ABC_transptr_periplasmic_BD"/>
</dbReference>
<dbReference type="GeneID" id="35805623"/>
<evidence type="ECO:0000313" key="5">
    <source>
        <dbReference type="EMBL" id="PFH03719.1"/>
    </source>
</evidence>
<dbReference type="RefSeq" id="WP_003515943.1">
    <property type="nucleotide sequence ID" value="NZ_CP013828.1"/>
</dbReference>
<evidence type="ECO:0000256" key="1">
    <source>
        <dbReference type="ARBA" id="ARBA00008814"/>
    </source>
</evidence>
<proteinExistence type="inferred from homology"/>
<dbReference type="CDD" id="cd01143">
    <property type="entry name" value="YvrC"/>
    <property type="match status" value="1"/>
</dbReference>
<dbReference type="Gene3D" id="3.40.50.1980">
    <property type="entry name" value="Nitrogenase molybdenum iron protein domain"/>
    <property type="match status" value="2"/>
</dbReference>
<dbReference type="PANTHER" id="PTHR30535">
    <property type="entry name" value="VITAMIN B12-BINDING PROTEIN"/>
    <property type="match status" value="1"/>
</dbReference>
<evidence type="ECO:0000259" key="4">
    <source>
        <dbReference type="PROSITE" id="PS50983"/>
    </source>
</evidence>
<dbReference type="Proteomes" id="UP000223596">
    <property type="component" value="Unassembled WGS sequence"/>
</dbReference>
<gene>
    <name evidence="5" type="ORF">M972_112531</name>
</gene>
<keyword evidence="2 3" id="KW-0732">Signal</keyword>
<dbReference type="GO" id="GO:0071281">
    <property type="term" value="P:cellular response to iron ion"/>
    <property type="evidence" value="ECO:0007669"/>
    <property type="project" value="TreeGrafter"/>
</dbReference>
<reference evidence="5 6" key="1">
    <citation type="submission" date="2017-09" db="EMBL/GenBank/DDBJ databases">
        <title>Evaluation of Pacific Biosciences Sequencing Technology to Finishing C. thermocellum Genome Sequences.</title>
        <authorList>
            <person name="Brown S."/>
        </authorList>
    </citation>
    <scope>NUCLEOTIDE SEQUENCE [LARGE SCALE GENOMIC DNA]</scope>
    <source>
        <strain evidence="5 6">AD2</strain>
    </source>
</reference>
<protein>
    <submittedName>
        <fullName evidence="5">Iron complex transport system substrate-binding protein</fullName>
    </submittedName>
</protein>
<evidence type="ECO:0000256" key="3">
    <source>
        <dbReference type="SAM" id="SignalP"/>
    </source>
</evidence>
<evidence type="ECO:0000313" key="6">
    <source>
        <dbReference type="Proteomes" id="UP000223596"/>
    </source>
</evidence>
<feature type="signal peptide" evidence="3">
    <location>
        <begin position="1"/>
        <end position="31"/>
    </location>
</feature>
<name>A0AB36TIL7_ACETH</name>
<dbReference type="AlphaFoldDB" id="A0AB36TIL7"/>
<dbReference type="InterPro" id="IPR050902">
    <property type="entry name" value="ABC_Transporter_SBP"/>
</dbReference>
<feature type="domain" description="Fe/B12 periplasmic-binding" evidence="4">
    <location>
        <begin position="68"/>
        <end position="316"/>
    </location>
</feature>
<dbReference type="PROSITE" id="PS50983">
    <property type="entry name" value="FE_B12_PBP"/>
    <property type="match status" value="1"/>
</dbReference>
<evidence type="ECO:0000256" key="2">
    <source>
        <dbReference type="ARBA" id="ARBA00022729"/>
    </source>
</evidence>
<comment type="caution">
    <text evidence="5">The sequence shown here is derived from an EMBL/GenBank/DDBJ whole genome shotgun (WGS) entry which is preliminary data.</text>
</comment>
<dbReference type="PROSITE" id="PS51257">
    <property type="entry name" value="PROKAR_LIPOPROTEIN"/>
    <property type="match status" value="1"/>
</dbReference>
<accession>A0AB36TIL7</accession>